<keyword evidence="2" id="KW-1185">Reference proteome</keyword>
<dbReference type="AlphaFoldDB" id="A0A8J5MJQ9"/>
<proteinExistence type="predicted"/>
<evidence type="ECO:0000313" key="2">
    <source>
        <dbReference type="Proteomes" id="UP000747542"/>
    </source>
</evidence>
<reference evidence="1" key="1">
    <citation type="journal article" date="2021" name="Sci. Adv.">
        <title>The American lobster genome reveals insights on longevity, neural, and immune adaptations.</title>
        <authorList>
            <person name="Polinski J.M."/>
            <person name="Zimin A.V."/>
            <person name="Clark K.F."/>
            <person name="Kohn A.B."/>
            <person name="Sadowski N."/>
            <person name="Timp W."/>
            <person name="Ptitsyn A."/>
            <person name="Khanna P."/>
            <person name="Romanova D.Y."/>
            <person name="Williams P."/>
            <person name="Greenwood S.J."/>
            <person name="Moroz L.L."/>
            <person name="Walt D.R."/>
            <person name="Bodnar A.G."/>
        </authorList>
    </citation>
    <scope>NUCLEOTIDE SEQUENCE</scope>
    <source>
        <strain evidence="1">GMGI-L3</strain>
    </source>
</reference>
<accession>A0A8J5MJQ9</accession>
<comment type="caution">
    <text evidence="1">The sequence shown here is derived from an EMBL/GenBank/DDBJ whole genome shotgun (WGS) entry which is preliminary data.</text>
</comment>
<dbReference type="Proteomes" id="UP000747542">
    <property type="component" value="Unassembled WGS sequence"/>
</dbReference>
<gene>
    <name evidence="1" type="ORF">Hamer_G022335</name>
</gene>
<evidence type="ECO:0000313" key="1">
    <source>
        <dbReference type="EMBL" id="KAG7153979.1"/>
    </source>
</evidence>
<name>A0A8J5MJQ9_HOMAM</name>
<organism evidence="1 2">
    <name type="scientific">Homarus americanus</name>
    <name type="common">American lobster</name>
    <dbReference type="NCBI Taxonomy" id="6706"/>
    <lineage>
        <taxon>Eukaryota</taxon>
        <taxon>Metazoa</taxon>
        <taxon>Ecdysozoa</taxon>
        <taxon>Arthropoda</taxon>
        <taxon>Crustacea</taxon>
        <taxon>Multicrustacea</taxon>
        <taxon>Malacostraca</taxon>
        <taxon>Eumalacostraca</taxon>
        <taxon>Eucarida</taxon>
        <taxon>Decapoda</taxon>
        <taxon>Pleocyemata</taxon>
        <taxon>Astacidea</taxon>
        <taxon>Nephropoidea</taxon>
        <taxon>Nephropidae</taxon>
        <taxon>Homarus</taxon>
    </lineage>
</organism>
<dbReference type="EMBL" id="JAHLQT010045864">
    <property type="protein sequence ID" value="KAG7153979.1"/>
    <property type="molecule type" value="Genomic_DNA"/>
</dbReference>
<sequence length="152" mass="16506">MGVLVYPLTSLLRRVNRTGTSGVERCWLETGVREIGVLETEILETGVLETELLETGVLETGVLETELLETGVLETGVLVETWILWVSGATHPQQVPLPSLLLDFSGVEFSGSTNGCQESIVIKFGCLWYRTPEVNFEQILAIGAAGSSRTPV</sequence>
<protein>
    <submittedName>
        <fullName evidence="1">Uncharacterized protein</fullName>
    </submittedName>
</protein>